<evidence type="ECO:0000313" key="1">
    <source>
        <dbReference type="EMBL" id="HEC57326.1"/>
    </source>
</evidence>
<name>A0A1F2P503_9EURY</name>
<organism evidence="2 3">
    <name type="scientific">Candidatus Syntropharchaeum butanivorans</name>
    <dbReference type="NCBI Taxonomy" id="1839936"/>
    <lineage>
        <taxon>Archaea</taxon>
        <taxon>Methanobacteriati</taxon>
        <taxon>Methanobacteriota</taxon>
        <taxon>Stenosarchaea group</taxon>
        <taxon>Methanomicrobia</taxon>
        <taxon>Methanosarcinales</taxon>
        <taxon>ANME-2 cluster</taxon>
        <taxon>Candidatus Syntropharchaeum</taxon>
    </lineage>
</organism>
<dbReference type="STRING" id="1839936.SBU_000800"/>
<accession>A0A1F2P503</accession>
<dbReference type="AlphaFoldDB" id="A0A1F2P503"/>
<evidence type="ECO:0000313" key="3">
    <source>
        <dbReference type="Proteomes" id="UP000185779"/>
    </source>
</evidence>
<dbReference type="Gene3D" id="3.40.50.1000">
    <property type="entry name" value="HAD superfamily/HAD-like"/>
    <property type="match status" value="1"/>
</dbReference>
<dbReference type="InterPro" id="IPR023214">
    <property type="entry name" value="HAD_sf"/>
</dbReference>
<dbReference type="Proteomes" id="UP000885936">
    <property type="component" value="Unassembled WGS sequence"/>
</dbReference>
<protein>
    <submittedName>
        <fullName evidence="2">Uncharacterized protein</fullName>
    </submittedName>
</protein>
<dbReference type="Gene3D" id="1.10.3870.10">
    <property type="entry name" value="AF1437-like domain superfamily"/>
    <property type="match status" value="1"/>
</dbReference>
<keyword evidence="3" id="KW-1185">Reference proteome</keyword>
<reference evidence="2 3" key="1">
    <citation type="submission" date="2016-05" db="EMBL/GenBank/DDBJ databases">
        <title>Microbial consortia oxidize butane by reversing methanogenesis.</title>
        <authorList>
            <person name="Laso-Perez R."/>
            <person name="Richter M."/>
            <person name="Wegener G."/>
            <person name="Musat F."/>
        </authorList>
    </citation>
    <scope>NUCLEOTIDE SEQUENCE [LARGE SCALE GENOMIC DNA]</scope>
    <source>
        <strain evidence="2">BOX1</strain>
    </source>
</reference>
<dbReference type="InterPro" id="IPR036412">
    <property type="entry name" value="HAD-like_sf"/>
</dbReference>
<dbReference type="InterPro" id="IPR050582">
    <property type="entry name" value="HAD-like_SerB"/>
</dbReference>
<dbReference type="PANTHER" id="PTHR43344">
    <property type="entry name" value="PHOSPHOSERINE PHOSPHATASE"/>
    <property type="match status" value="1"/>
</dbReference>
<gene>
    <name evidence="1" type="ORF">ENI32_05535</name>
    <name evidence="2" type="ORF">SBU_000800</name>
</gene>
<dbReference type="EMBL" id="DRIE01000095">
    <property type="protein sequence ID" value="HEC57326.1"/>
    <property type="molecule type" value="Genomic_DNA"/>
</dbReference>
<dbReference type="EMBL" id="LYOR01000003">
    <property type="protein sequence ID" value="OFV66258.1"/>
    <property type="molecule type" value="Genomic_DNA"/>
</dbReference>
<sequence length="359" mass="40179">MTPQKLICFDLEGPLSPQDNAYEVVALIPGGREIFEMISRYDDILALEGREGYEPGDTLALIVPFLIYHGITKEDIRRVSSRAEIVKGAGELVMHLKEDGWDVKIISTSYREHAYSIGSRIGISGEDIACTELNLEDIAAGMREETLSLIGDAVSELLGHRGDEDDMVKFLDRFFFKLLPDTGYGNPLERVRVIGGKRKVDAARMFAEGKGLKLGDIMVVGDSITDCRMLDCVKREGGIAVAFNANRYALPHANFALATLDMRFLDLLCEHFPDKEHMIETVQKWQQTRGIFEHDPGKIPTDLRTRLIDDLIDDLTDAGGFIAPYFHYLEEADKGLMEKVESVHARFREKVRGIASILG</sequence>
<dbReference type="SUPFAM" id="SSF56784">
    <property type="entry name" value="HAD-like"/>
    <property type="match status" value="1"/>
</dbReference>
<dbReference type="Proteomes" id="UP000185779">
    <property type="component" value="Unassembled WGS sequence"/>
</dbReference>
<reference evidence="1" key="2">
    <citation type="journal article" date="2020" name="mSystems">
        <title>Genome- and Community-Level Interaction Insights into Carbon Utilization and Element Cycling Functions of Hydrothermarchaeota in Hydrothermal Sediment.</title>
        <authorList>
            <person name="Zhou Z."/>
            <person name="Liu Y."/>
            <person name="Xu W."/>
            <person name="Pan J."/>
            <person name="Luo Z.H."/>
            <person name="Li M."/>
        </authorList>
    </citation>
    <scope>NUCLEOTIDE SEQUENCE [LARGE SCALE GENOMIC DNA]</scope>
    <source>
        <strain evidence="1">HyVt-386</strain>
    </source>
</reference>
<evidence type="ECO:0000313" key="2">
    <source>
        <dbReference type="EMBL" id="OFV66258.1"/>
    </source>
</evidence>
<proteinExistence type="predicted"/>
<comment type="caution">
    <text evidence="2">The sequence shown here is derived from an EMBL/GenBank/DDBJ whole genome shotgun (WGS) entry which is preliminary data.</text>
</comment>